<evidence type="ECO:0000313" key="2">
    <source>
        <dbReference type="EMBL" id="KAF2456101.1"/>
    </source>
</evidence>
<proteinExistence type="predicted"/>
<feature type="chain" id="PRO_5025347390" description="Secreted protein" evidence="1">
    <location>
        <begin position="19"/>
        <end position="73"/>
    </location>
</feature>
<feature type="signal peptide" evidence="1">
    <location>
        <begin position="1"/>
        <end position="18"/>
    </location>
</feature>
<sequence length="73" mass="7782">MLFFLPLLLSCLARFSCSSLCSCWPDLLLLLYICRPALAGFASSDGEIPQYPTSAAALAAVRARTRGREGGAT</sequence>
<evidence type="ECO:0000313" key="3">
    <source>
        <dbReference type="Proteomes" id="UP000799766"/>
    </source>
</evidence>
<dbReference type="Proteomes" id="UP000799766">
    <property type="component" value="Unassembled WGS sequence"/>
</dbReference>
<dbReference type="AlphaFoldDB" id="A0A6A6NWK1"/>
<evidence type="ECO:0000256" key="1">
    <source>
        <dbReference type="SAM" id="SignalP"/>
    </source>
</evidence>
<protein>
    <recommendedName>
        <fullName evidence="4">Secreted protein</fullName>
    </recommendedName>
</protein>
<keyword evidence="3" id="KW-1185">Reference proteome</keyword>
<evidence type="ECO:0008006" key="4">
    <source>
        <dbReference type="Google" id="ProtNLM"/>
    </source>
</evidence>
<gene>
    <name evidence="2" type="ORF">BDY21DRAFT_347896</name>
</gene>
<organism evidence="2 3">
    <name type="scientific">Lineolata rhizophorae</name>
    <dbReference type="NCBI Taxonomy" id="578093"/>
    <lineage>
        <taxon>Eukaryota</taxon>
        <taxon>Fungi</taxon>
        <taxon>Dikarya</taxon>
        <taxon>Ascomycota</taxon>
        <taxon>Pezizomycotina</taxon>
        <taxon>Dothideomycetes</taxon>
        <taxon>Dothideomycetes incertae sedis</taxon>
        <taxon>Lineolatales</taxon>
        <taxon>Lineolataceae</taxon>
        <taxon>Lineolata</taxon>
    </lineage>
</organism>
<keyword evidence="1" id="KW-0732">Signal</keyword>
<dbReference type="EMBL" id="MU001684">
    <property type="protein sequence ID" value="KAF2456101.1"/>
    <property type="molecule type" value="Genomic_DNA"/>
</dbReference>
<name>A0A6A6NWK1_9PEZI</name>
<accession>A0A6A6NWK1</accession>
<reference evidence="2" key="1">
    <citation type="journal article" date="2020" name="Stud. Mycol.">
        <title>101 Dothideomycetes genomes: a test case for predicting lifestyles and emergence of pathogens.</title>
        <authorList>
            <person name="Haridas S."/>
            <person name="Albert R."/>
            <person name="Binder M."/>
            <person name="Bloem J."/>
            <person name="Labutti K."/>
            <person name="Salamov A."/>
            <person name="Andreopoulos B."/>
            <person name="Baker S."/>
            <person name="Barry K."/>
            <person name="Bills G."/>
            <person name="Bluhm B."/>
            <person name="Cannon C."/>
            <person name="Castanera R."/>
            <person name="Culley D."/>
            <person name="Daum C."/>
            <person name="Ezra D."/>
            <person name="Gonzalez J."/>
            <person name="Henrissat B."/>
            <person name="Kuo A."/>
            <person name="Liang C."/>
            <person name="Lipzen A."/>
            <person name="Lutzoni F."/>
            <person name="Magnuson J."/>
            <person name="Mondo S."/>
            <person name="Nolan M."/>
            <person name="Ohm R."/>
            <person name="Pangilinan J."/>
            <person name="Park H.-J."/>
            <person name="Ramirez L."/>
            <person name="Alfaro M."/>
            <person name="Sun H."/>
            <person name="Tritt A."/>
            <person name="Yoshinaga Y."/>
            <person name="Zwiers L.-H."/>
            <person name="Turgeon B."/>
            <person name="Goodwin S."/>
            <person name="Spatafora J."/>
            <person name="Crous P."/>
            <person name="Grigoriev I."/>
        </authorList>
    </citation>
    <scope>NUCLEOTIDE SEQUENCE</scope>
    <source>
        <strain evidence="2">ATCC 16933</strain>
    </source>
</reference>